<feature type="region of interest" description="Disordered" evidence="1">
    <location>
        <begin position="211"/>
        <end position="272"/>
    </location>
</feature>
<dbReference type="Proteomes" id="UP001212821">
    <property type="component" value="Chromosome"/>
</dbReference>
<evidence type="ECO:0000313" key="2">
    <source>
        <dbReference type="EMBL" id="WBP88908.1"/>
    </source>
</evidence>
<name>A0ABY7Q896_9ACTN</name>
<proteinExistence type="predicted"/>
<evidence type="ECO:0008006" key="4">
    <source>
        <dbReference type="Google" id="ProtNLM"/>
    </source>
</evidence>
<dbReference type="EMBL" id="CP115450">
    <property type="protein sequence ID" value="WBP88908.1"/>
    <property type="molecule type" value="Genomic_DNA"/>
</dbReference>
<accession>A0ABY7Q896</accession>
<protein>
    <recommendedName>
        <fullName evidence="4">Secreted protein</fullName>
    </recommendedName>
</protein>
<keyword evidence="3" id="KW-1185">Reference proteome</keyword>
<evidence type="ECO:0000313" key="3">
    <source>
        <dbReference type="Proteomes" id="UP001212821"/>
    </source>
</evidence>
<reference evidence="3" key="1">
    <citation type="submission" date="2022-12" db="EMBL/GenBank/DDBJ databases">
        <authorList>
            <person name="Mo P."/>
        </authorList>
    </citation>
    <scope>NUCLEOTIDE SEQUENCE [LARGE SCALE GENOMIC DNA]</scope>
    <source>
        <strain evidence="3">HUAS 3-15</strain>
    </source>
</reference>
<feature type="compositionally biased region" description="Low complexity" evidence="1">
    <location>
        <begin position="258"/>
        <end position="272"/>
    </location>
</feature>
<gene>
    <name evidence="2" type="ORF">O1G21_25790</name>
</gene>
<evidence type="ECO:0000256" key="1">
    <source>
        <dbReference type="SAM" id="MobiDB-lite"/>
    </source>
</evidence>
<sequence length="272" mass="27767">MDVFGVMIGLVLLFGIAALVLAVVGAVKAAKAVAAKVEKHEANARRAVETATLKAKTYTKVGPPAQIATVRLKLRTSLDGTRQVLEGGLPQDSQLGESLALLTRLDAHAAELDGELRVLEREPDTVRIAAKLPELRERAERITHAAETMRWAAQDRMHRFADDELSRLSQECESEAGALRHWDTAASGGTGAASGAGTGSAGTGSAGVGRAGGAGGAGSPGGAVRAGLTDGKGRPSAEDLLGLAEPLAKLAQRLRKPSTGTSTGTSVGPSAG</sequence>
<dbReference type="RefSeq" id="WP_270147005.1">
    <property type="nucleotide sequence ID" value="NZ_CP115450.1"/>
</dbReference>
<feature type="compositionally biased region" description="Gly residues" evidence="1">
    <location>
        <begin position="211"/>
        <end position="221"/>
    </location>
</feature>
<organism evidence="2 3">
    <name type="scientific">Kitasatospora cathayae</name>
    <dbReference type="NCBI Taxonomy" id="3004092"/>
    <lineage>
        <taxon>Bacteria</taxon>
        <taxon>Bacillati</taxon>
        <taxon>Actinomycetota</taxon>
        <taxon>Actinomycetes</taxon>
        <taxon>Kitasatosporales</taxon>
        <taxon>Streptomycetaceae</taxon>
        <taxon>Kitasatospora</taxon>
    </lineage>
</organism>